<dbReference type="Proteomes" id="UP000256862">
    <property type="component" value="Plasmid CO2235_mp"/>
</dbReference>
<proteinExistence type="predicted"/>
<reference evidence="1" key="1">
    <citation type="submission" date="2018-01" db="EMBL/GenBank/DDBJ databases">
        <authorList>
            <person name="Clerissi C."/>
        </authorList>
    </citation>
    <scope>NUCLEOTIDE SEQUENCE</scope>
    <source>
        <strain evidence="1">Cupriavidus oxalaticus LMG 2235</strain>
    </source>
</reference>
<evidence type="ECO:0000313" key="1">
    <source>
        <dbReference type="EMBL" id="SPC24247.1"/>
    </source>
</evidence>
<comment type="caution">
    <text evidence="1">The sequence shown here is derived from an EMBL/GenBank/DDBJ whole genome shotgun (WGS) entry which is preliminary data.</text>
</comment>
<dbReference type="EMBL" id="OGUS01000143">
    <property type="protein sequence ID" value="SPC24247.1"/>
    <property type="molecule type" value="Genomic_DNA"/>
</dbReference>
<organism evidence="1">
    <name type="scientific">Cupriavidus oxalaticus</name>
    <dbReference type="NCBI Taxonomy" id="96344"/>
    <lineage>
        <taxon>Bacteria</taxon>
        <taxon>Pseudomonadati</taxon>
        <taxon>Pseudomonadota</taxon>
        <taxon>Betaproteobacteria</taxon>
        <taxon>Burkholderiales</taxon>
        <taxon>Burkholderiaceae</taxon>
        <taxon>Cupriavidus</taxon>
    </lineage>
</organism>
<protein>
    <submittedName>
        <fullName evidence="1">Uncharacterized protein</fullName>
    </submittedName>
</protein>
<dbReference type="AlphaFoldDB" id="A0A375GR61"/>
<accession>A0A375GR61</accession>
<sequence>MVMLMRWCWLACRTDGMRSPGSRTPCCTSASISAASFSYSFTLRSPPAVLSVLSVLSAEPTMQIIVRQRHMVERPGAVRPDAHKTAGVAERGHGGRTLLRGGLRDAVPAARAAGPADAPEGVIALRPAAGRVDHGAVPGPV</sequence>
<gene>
    <name evidence="1" type="ORF">CO2235_MP80127</name>
</gene>
<name>A0A375GR61_9BURK</name>